<evidence type="ECO:0000259" key="1">
    <source>
        <dbReference type="PROSITE" id="PS50995"/>
    </source>
</evidence>
<dbReference type="RefSeq" id="WP_394846569.1">
    <property type="nucleotide sequence ID" value="NZ_CP089982.1"/>
</dbReference>
<proteinExistence type="predicted"/>
<accession>A0ABZ2KBC1</accession>
<dbReference type="InterPro" id="IPR039422">
    <property type="entry name" value="MarR/SlyA-like"/>
</dbReference>
<evidence type="ECO:0000313" key="2">
    <source>
        <dbReference type="EMBL" id="WXA95958.1"/>
    </source>
</evidence>
<dbReference type="SUPFAM" id="SSF46785">
    <property type="entry name" value="Winged helix' DNA-binding domain"/>
    <property type="match status" value="1"/>
</dbReference>
<reference evidence="2 3" key="1">
    <citation type="submission" date="2021-12" db="EMBL/GenBank/DDBJ databases">
        <title>Discovery of the Pendulisporaceae a myxobacterial family with distinct sporulation behavior and unique specialized metabolism.</title>
        <authorList>
            <person name="Garcia R."/>
            <person name="Popoff A."/>
            <person name="Bader C.D."/>
            <person name="Loehr J."/>
            <person name="Walesch S."/>
            <person name="Walt C."/>
            <person name="Boldt J."/>
            <person name="Bunk B."/>
            <person name="Haeckl F.J.F.P.J."/>
            <person name="Gunesch A.P."/>
            <person name="Birkelbach J."/>
            <person name="Nuebel U."/>
            <person name="Pietschmann T."/>
            <person name="Bach T."/>
            <person name="Mueller R."/>
        </authorList>
    </citation>
    <scope>NUCLEOTIDE SEQUENCE [LARGE SCALE GENOMIC DNA]</scope>
    <source>
        <strain evidence="2 3">MSr12523</strain>
    </source>
</reference>
<dbReference type="Pfam" id="PF01047">
    <property type="entry name" value="MarR"/>
    <property type="match status" value="1"/>
</dbReference>
<dbReference type="EMBL" id="CP089982">
    <property type="protein sequence ID" value="WXA95958.1"/>
    <property type="molecule type" value="Genomic_DNA"/>
</dbReference>
<gene>
    <name evidence="2" type="ORF">LZC95_03785</name>
</gene>
<dbReference type="Gene3D" id="1.10.10.10">
    <property type="entry name" value="Winged helix-like DNA-binding domain superfamily/Winged helix DNA-binding domain"/>
    <property type="match status" value="1"/>
</dbReference>
<protein>
    <submittedName>
        <fullName evidence="2">MarR family transcriptional regulator</fullName>
    </submittedName>
</protein>
<organism evidence="2 3">
    <name type="scientific">Pendulispora brunnea</name>
    <dbReference type="NCBI Taxonomy" id="2905690"/>
    <lineage>
        <taxon>Bacteria</taxon>
        <taxon>Pseudomonadati</taxon>
        <taxon>Myxococcota</taxon>
        <taxon>Myxococcia</taxon>
        <taxon>Myxococcales</taxon>
        <taxon>Sorangiineae</taxon>
        <taxon>Pendulisporaceae</taxon>
        <taxon>Pendulispora</taxon>
    </lineage>
</organism>
<dbReference type="InterPro" id="IPR000835">
    <property type="entry name" value="HTH_MarR-typ"/>
</dbReference>
<dbReference type="PRINTS" id="PR00598">
    <property type="entry name" value="HTHMARR"/>
</dbReference>
<keyword evidence="3" id="KW-1185">Reference proteome</keyword>
<sequence>MGSRTTSPATPEIPTLTQLARRVHAKADESRLRVNLKQLYILRELRDTGSLPQNSICIMMRTTANTVVAWLNELEAEGFVERVRDPDDRRKHNVALTRTGLDVLENAERYLFHVEEEVLSPLTPEERTQLRKLVAKALV</sequence>
<dbReference type="InterPro" id="IPR036390">
    <property type="entry name" value="WH_DNA-bd_sf"/>
</dbReference>
<name>A0ABZ2KBC1_9BACT</name>
<dbReference type="Proteomes" id="UP001379533">
    <property type="component" value="Chromosome"/>
</dbReference>
<dbReference type="SMART" id="SM00347">
    <property type="entry name" value="HTH_MARR"/>
    <property type="match status" value="1"/>
</dbReference>
<dbReference type="InterPro" id="IPR036388">
    <property type="entry name" value="WH-like_DNA-bd_sf"/>
</dbReference>
<feature type="domain" description="HTH marR-type" evidence="1">
    <location>
        <begin position="9"/>
        <end position="139"/>
    </location>
</feature>
<dbReference type="PANTHER" id="PTHR33164:SF43">
    <property type="entry name" value="HTH-TYPE TRANSCRIPTIONAL REPRESSOR YETL"/>
    <property type="match status" value="1"/>
</dbReference>
<dbReference type="PROSITE" id="PS50995">
    <property type="entry name" value="HTH_MARR_2"/>
    <property type="match status" value="1"/>
</dbReference>
<dbReference type="PANTHER" id="PTHR33164">
    <property type="entry name" value="TRANSCRIPTIONAL REGULATOR, MARR FAMILY"/>
    <property type="match status" value="1"/>
</dbReference>
<evidence type="ECO:0000313" key="3">
    <source>
        <dbReference type="Proteomes" id="UP001379533"/>
    </source>
</evidence>